<dbReference type="EMBL" id="CAJHJG010002001">
    <property type="protein sequence ID" value="CAD6916526.1"/>
    <property type="molecule type" value="Genomic_DNA"/>
</dbReference>
<protein>
    <recommendedName>
        <fullName evidence="8">Phosphatidic acid phosphatase type 2/haloperoxidase domain-containing protein</fullName>
    </recommendedName>
</protein>
<dbReference type="EMBL" id="LWDD02000385">
    <property type="protein sequence ID" value="KAE8261293.1"/>
    <property type="molecule type" value="Genomic_DNA"/>
</dbReference>
<feature type="transmembrane region" description="Helical" evidence="7">
    <location>
        <begin position="65"/>
        <end position="86"/>
    </location>
</feature>
<feature type="transmembrane region" description="Helical" evidence="7">
    <location>
        <begin position="198"/>
        <end position="216"/>
    </location>
</feature>
<dbReference type="PANTHER" id="PTHR10165:SF35">
    <property type="entry name" value="RE23632P"/>
    <property type="match status" value="1"/>
</dbReference>
<accession>A0A8T8TID7</accession>
<comment type="subcellular location">
    <subcellularLocation>
        <location evidence="1">Membrane</location>
        <topology evidence="1">Multi-pass membrane protein</topology>
    </subcellularLocation>
</comment>
<keyword evidence="12" id="KW-1185">Reference proteome</keyword>
<evidence type="ECO:0000256" key="4">
    <source>
        <dbReference type="ARBA" id="ARBA00022989"/>
    </source>
</evidence>
<proteinExistence type="inferred from homology"/>
<dbReference type="SMART" id="SM00014">
    <property type="entry name" value="acidPPc"/>
    <property type="match status" value="1"/>
</dbReference>
<dbReference type="Pfam" id="PF01569">
    <property type="entry name" value="PAP2"/>
    <property type="match status" value="1"/>
</dbReference>
<evidence type="ECO:0000256" key="6">
    <source>
        <dbReference type="SAM" id="MobiDB-lite"/>
    </source>
</evidence>
<dbReference type="PANTHER" id="PTHR10165">
    <property type="entry name" value="LIPID PHOSPHATE PHOSPHATASE"/>
    <property type="match status" value="1"/>
</dbReference>
<dbReference type="AlphaFoldDB" id="A0A8T8TID7"/>
<keyword evidence="4 7" id="KW-1133">Transmembrane helix</keyword>
<reference evidence="10" key="2">
    <citation type="journal article" date="2019" name="IMA Fungus">
        <title>Genome sequencing and comparison of five Tilletia species to identify candidate genes for the detection of regulated species infecting wheat.</title>
        <authorList>
            <person name="Nguyen H.D.T."/>
            <person name="Sultana T."/>
            <person name="Kesanakurti P."/>
            <person name="Hambleton S."/>
        </authorList>
    </citation>
    <scope>NUCLEOTIDE SEQUENCE</scope>
    <source>
        <strain evidence="10">DAOMC 238032</strain>
    </source>
</reference>
<feature type="transmembrane region" description="Helical" evidence="7">
    <location>
        <begin position="168"/>
        <end position="186"/>
    </location>
</feature>
<dbReference type="InterPro" id="IPR000326">
    <property type="entry name" value="PAP2/HPO"/>
</dbReference>
<reference evidence="10" key="1">
    <citation type="submission" date="2016-04" db="EMBL/GenBank/DDBJ databases">
        <authorList>
            <person name="Nguyen H.D."/>
            <person name="Kesanakurti P."/>
            <person name="Cullis J."/>
            <person name="Levesque C.A."/>
            <person name="Hambleton S."/>
        </authorList>
    </citation>
    <scope>NUCLEOTIDE SEQUENCE</scope>
    <source>
        <strain evidence="10">DAOMC 238032</strain>
    </source>
</reference>
<evidence type="ECO:0000256" key="2">
    <source>
        <dbReference type="ARBA" id="ARBA00008816"/>
    </source>
</evidence>
<evidence type="ECO:0000313" key="9">
    <source>
        <dbReference type="EMBL" id="CAD6916526.1"/>
    </source>
</evidence>
<dbReference type="SUPFAM" id="SSF48317">
    <property type="entry name" value="Acid phosphatase/Vanadium-dependent haloperoxidase"/>
    <property type="match status" value="1"/>
</dbReference>
<comment type="caution">
    <text evidence="10">The sequence shown here is derived from an EMBL/GenBank/DDBJ whole genome shotgun (WGS) entry which is preliminary data.</text>
</comment>
<dbReference type="GO" id="GO:0046839">
    <property type="term" value="P:phospholipid dephosphorylation"/>
    <property type="evidence" value="ECO:0007669"/>
    <property type="project" value="TreeGrafter"/>
</dbReference>
<dbReference type="CDD" id="cd03390">
    <property type="entry name" value="PAP2_containing_1_like"/>
    <property type="match status" value="1"/>
</dbReference>
<keyword evidence="5 7" id="KW-0472">Membrane</keyword>
<feature type="transmembrane region" description="Helical" evidence="7">
    <location>
        <begin position="12"/>
        <end position="35"/>
    </location>
</feature>
<evidence type="ECO:0000313" key="11">
    <source>
        <dbReference type="Proteomes" id="UP000077671"/>
    </source>
</evidence>
<dbReference type="Proteomes" id="UP000077671">
    <property type="component" value="Unassembled WGS sequence"/>
</dbReference>
<dbReference type="Proteomes" id="UP000836402">
    <property type="component" value="Unassembled WGS sequence"/>
</dbReference>
<reference evidence="9" key="3">
    <citation type="submission" date="2020-10" db="EMBL/GenBank/DDBJ databases">
        <authorList>
            <person name="Sedaghatjoo S."/>
        </authorList>
    </citation>
    <scope>NUCLEOTIDE SEQUENCE</scope>
    <source>
        <strain evidence="9">AZH3</strain>
    </source>
</reference>
<dbReference type="GO" id="GO:0016020">
    <property type="term" value="C:membrane"/>
    <property type="evidence" value="ECO:0007669"/>
    <property type="project" value="UniProtKB-SubCell"/>
</dbReference>
<organism evidence="10 11">
    <name type="scientific">Tilletia caries</name>
    <name type="common">wheat bunt fungus</name>
    <dbReference type="NCBI Taxonomy" id="13290"/>
    <lineage>
        <taxon>Eukaryota</taxon>
        <taxon>Fungi</taxon>
        <taxon>Dikarya</taxon>
        <taxon>Basidiomycota</taxon>
        <taxon>Ustilaginomycotina</taxon>
        <taxon>Exobasidiomycetes</taxon>
        <taxon>Tilletiales</taxon>
        <taxon>Tilletiaceae</taxon>
        <taxon>Tilletia</taxon>
    </lineage>
</organism>
<feature type="transmembrane region" description="Helical" evidence="7">
    <location>
        <begin position="93"/>
        <end position="114"/>
    </location>
</feature>
<keyword evidence="3 7" id="KW-0812">Transmembrane</keyword>
<evidence type="ECO:0000256" key="5">
    <source>
        <dbReference type="ARBA" id="ARBA00023136"/>
    </source>
</evidence>
<feature type="region of interest" description="Disordered" evidence="6">
    <location>
        <begin position="278"/>
        <end position="352"/>
    </location>
</feature>
<dbReference type="GO" id="GO:0006644">
    <property type="term" value="P:phospholipid metabolic process"/>
    <property type="evidence" value="ECO:0007669"/>
    <property type="project" value="InterPro"/>
</dbReference>
<comment type="similarity">
    <text evidence="2">Belongs to the PA-phosphatase related phosphoesterase family.</text>
</comment>
<evidence type="ECO:0000313" key="12">
    <source>
        <dbReference type="Proteomes" id="UP000836402"/>
    </source>
</evidence>
<evidence type="ECO:0000256" key="1">
    <source>
        <dbReference type="ARBA" id="ARBA00004141"/>
    </source>
</evidence>
<evidence type="ECO:0000256" key="7">
    <source>
        <dbReference type="SAM" id="Phobius"/>
    </source>
</evidence>
<dbReference type="InterPro" id="IPR043216">
    <property type="entry name" value="PAP-like"/>
</dbReference>
<dbReference type="Gene3D" id="1.20.144.10">
    <property type="entry name" value="Phosphatidic acid phosphatase type 2/haloperoxidase"/>
    <property type="match status" value="1"/>
</dbReference>
<evidence type="ECO:0000313" key="10">
    <source>
        <dbReference type="EMBL" id="KAE8261293.1"/>
    </source>
</evidence>
<dbReference type="GO" id="GO:0008195">
    <property type="term" value="F:phosphatidate phosphatase activity"/>
    <property type="evidence" value="ECO:0007669"/>
    <property type="project" value="TreeGrafter"/>
</dbReference>
<feature type="region of interest" description="Disordered" evidence="6">
    <location>
        <begin position="413"/>
        <end position="439"/>
    </location>
</feature>
<feature type="domain" description="Phosphatidic acid phosphatase type 2/haloperoxidase" evidence="8">
    <location>
        <begin position="97"/>
        <end position="243"/>
    </location>
</feature>
<evidence type="ECO:0000256" key="3">
    <source>
        <dbReference type="ARBA" id="ARBA00022692"/>
    </source>
</evidence>
<evidence type="ECO:0000259" key="8">
    <source>
        <dbReference type="SMART" id="SM00014"/>
    </source>
</evidence>
<dbReference type="InterPro" id="IPR036938">
    <property type="entry name" value="PAP2/HPO_sf"/>
</dbReference>
<sequence length="439" mass="46923">MFGSQSTASPAVRIIASYAVDWVGTLLLAGLLAIINSVDGFRREFSLTDTSIQHTYSTTERVPTWLLAVCSFLVPLVVVGVIGLGVRKSVWDFHTAFLGLVLTHALTLTVTTLVKVTVGRPRPDLIDRCRPQQGATNAAVFGLVTQAICTTDVTDHIIRDGFRSFPSGHASTSFAGLTFLSLYLAGKVHLFDSRGHALGAWIALTPLVGAVLIAVSRTMDYRHHATDVIAGGLLGFWISVAIYFLYYPTLGHPQSHKPWAPRIYHPFSRAEVYDKFDGESADRPHRTQGNGAAAGGGNWGPVPSRSEDGLQNRTHRYVPAHHRDPSLTAGGLPDPTQLAGNGKPVHATGPRNGTHGYIAPVYADSSNLNRNGDGGSAAVAALNNNGADRHAAAAEEDEAVEAGVQYYQPEFATRAGESPAADGPDVRRDVELGHSYYGA</sequence>
<feature type="transmembrane region" description="Helical" evidence="7">
    <location>
        <begin position="228"/>
        <end position="247"/>
    </location>
</feature>
<name>A0A8T8TID7_9BASI</name>
<gene>
    <name evidence="10" type="ORF">A4X03_0g3381</name>
    <name evidence="9" type="ORF">JKIAZH3_G1459</name>
</gene>